<organism evidence="10 11">
    <name type="scientific">Tepidicaulis marinus</name>
    <dbReference type="NCBI Taxonomy" id="1333998"/>
    <lineage>
        <taxon>Bacteria</taxon>
        <taxon>Pseudomonadati</taxon>
        <taxon>Pseudomonadota</taxon>
        <taxon>Alphaproteobacteria</taxon>
        <taxon>Hyphomicrobiales</taxon>
        <taxon>Parvibaculaceae</taxon>
        <taxon>Tepidicaulis</taxon>
    </lineage>
</organism>
<keyword evidence="4 8" id="KW-1133">Transmembrane helix</keyword>
<reference evidence="10 11" key="1">
    <citation type="submission" date="2014-07" db="EMBL/GenBank/DDBJ databases">
        <title>Tepidicaulis marinum gen. nov., sp. nov., a novel marine bacterium denitrifying nitrate to nitrous oxide strictly under microaerobic conditions.</title>
        <authorList>
            <person name="Takeuchi M."/>
            <person name="Yamagishi T."/>
            <person name="Kamagata Y."/>
            <person name="Oshima K."/>
            <person name="Hattori M."/>
            <person name="Katayama T."/>
            <person name="Hanada S."/>
            <person name="Tamaki H."/>
            <person name="Marumo K."/>
            <person name="Maeda H."/>
            <person name="Nedachi M."/>
            <person name="Iwasaki W."/>
            <person name="Suwa Y."/>
            <person name="Sakata S."/>
        </authorList>
    </citation>
    <scope>NUCLEOTIDE SEQUENCE [LARGE SCALE GENOMIC DNA]</scope>
    <source>
        <strain evidence="10 11">MA2</strain>
    </source>
</reference>
<dbReference type="SUPFAM" id="SSF161111">
    <property type="entry name" value="Cation efflux protein transmembrane domain-like"/>
    <property type="match status" value="1"/>
</dbReference>
<name>A0A081B6S1_9HYPH</name>
<comment type="subcellular location">
    <subcellularLocation>
        <location evidence="1">Membrane</location>
        <topology evidence="1">Multi-pass membrane protein</topology>
    </subcellularLocation>
</comment>
<feature type="compositionally biased region" description="Basic residues" evidence="7">
    <location>
        <begin position="159"/>
        <end position="185"/>
    </location>
</feature>
<feature type="transmembrane region" description="Helical" evidence="8">
    <location>
        <begin position="195"/>
        <end position="215"/>
    </location>
</feature>
<dbReference type="InterPro" id="IPR058533">
    <property type="entry name" value="Cation_efflux_TM"/>
</dbReference>
<feature type="domain" description="Cation efflux protein transmembrane" evidence="9">
    <location>
        <begin position="28"/>
        <end position="252"/>
    </location>
</feature>
<gene>
    <name evidence="10" type="ORF">M2A_0238</name>
</gene>
<evidence type="ECO:0000256" key="7">
    <source>
        <dbReference type="SAM" id="MobiDB-lite"/>
    </source>
</evidence>
<dbReference type="GO" id="GO:0005385">
    <property type="term" value="F:zinc ion transmembrane transporter activity"/>
    <property type="evidence" value="ECO:0007669"/>
    <property type="project" value="InterPro"/>
</dbReference>
<dbReference type="NCBIfam" id="TIGR01297">
    <property type="entry name" value="CDF"/>
    <property type="match status" value="1"/>
</dbReference>
<dbReference type="Pfam" id="PF01545">
    <property type="entry name" value="Cation_efflux"/>
    <property type="match status" value="1"/>
</dbReference>
<sequence length="326" mass="34832">MQSPKAESGTHDHVFLGADHARNERRTWAVIALTAAMMVGEIVAGIAFGSMALLADGIHMATHAGALTIAALAYLYARRHAHDPVFGFGTGKVGDLAGFASAVILAVFALGIAAESVSRLIDPIAIRFNEAIAVAVLGLGVNLLSAFLLHQGGHDHGHSHGHSHGHGHGHGHSHGHGHTHHHHTHDTRDNNLRSAYFHVLADALTSVLAILGLLAGRAYGWVWMDPIMGIVGSIVIARWSWTLMRDAGAVLLDTLPDEDLHAHIAGRIEEDGDRLADFHLWRVGPGHMAAILSIETDRPEPPAYYKQKLAGLPQLSHLTVEVAPRG</sequence>
<evidence type="ECO:0000256" key="2">
    <source>
        <dbReference type="ARBA" id="ARBA00022448"/>
    </source>
</evidence>
<keyword evidence="3 8" id="KW-0812">Transmembrane</keyword>
<feature type="transmembrane region" description="Helical" evidence="8">
    <location>
        <begin position="221"/>
        <end position="241"/>
    </location>
</feature>
<dbReference type="InterPro" id="IPR045316">
    <property type="entry name" value="Msc2-like"/>
</dbReference>
<keyword evidence="5" id="KW-0406">Ion transport</keyword>
<dbReference type="NCBIfam" id="NF033827">
    <property type="entry name" value="CDF_efflux_DmeF"/>
    <property type="match status" value="1"/>
</dbReference>
<keyword evidence="6 8" id="KW-0472">Membrane</keyword>
<dbReference type="Proteomes" id="UP000028702">
    <property type="component" value="Unassembled WGS sequence"/>
</dbReference>
<dbReference type="eggNOG" id="COG1230">
    <property type="taxonomic scope" value="Bacteria"/>
</dbReference>
<evidence type="ECO:0000256" key="6">
    <source>
        <dbReference type="ARBA" id="ARBA00023136"/>
    </source>
</evidence>
<dbReference type="EMBL" id="BBIO01000001">
    <property type="protein sequence ID" value="GAK43739.1"/>
    <property type="molecule type" value="Genomic_DNA"/>
</dbReference>
<feature type="transmembrane region" description="Helical" evidence="8">
    <location>
        <begin position="126"/>
        <end position="149"/>
    </location>
</feature>
<proteinExistence type="predicted"/>
<evidence type="ECO:0000256" key="1">
    <source>
        <dbReference type="ARBA" id="ARBA00004141"/>
    </source>
</evidence>
<evidence type="ECO:0000313" key="10">
    <source>
        <dbReference type="EMBL" id="GAK43739.1"/>
    </source>
</evidence>
<evidence type="ECO:0000256" key="5">
    <source>
        <dbReference type="ARBA" id="ARBA00023065"/>
    </source>
</evidence>
<keyword evidence="11" id="KW-1185">Reference proteome</keyword>
<evidence type="ECO:0000256" key="4">
    <source>
        <dbReference type="ARBA" id="ARBA00022989"/>
    </source>
</evidence>
<dbReference type="PANTHER" id="PTHR45755:SF4">
    <property type="entry name" value="ZINC TRANSPORTER 7"/>
    <property type="match status" value="1"/>
</dbReference>
<evidence type="ECO:0000256" key="8">
    <source>
        <dbReference type="SAM" id="Phobius"/>
    </source>
</evidence>
<feature type="transmembrane region" description="Helical" evidence="8">
    <location>
        <begin position="28"/>
        <end position="52"/>
    </location>
</feature>
<dbReference type="InterPro" id="IPR027469">
    <property type="entry name" value="Cation_efflux_TMD_sf"/>
</dbReference>
<dbReference type="RefSeq" id="WP_045441887.1">
    <property type="nucleotide sequence ID" value="NZ_BBIO01000001.1"/>
</dbReference>
<dbReference type="STRING" id="1333998.M2A_0238"/>
<feature type="transmembrane region" description="Helical" evidence="8">
    <location>
        <begin position="96"/>
        <end position="114"/>
    </location>
</feature>
<evidence type="ECO:0000259" key="9">
    <source>
        <dbReference type="Pfam" id="PF01545"/>
    </source>
</evidence>
<feature type="region of interest" description="Disordered" evidence="7">
    <location>
        <begin position="155"/>
        <end position="188"/>
    </location>
</feature>
<dbReference type="InterPro" id="IPR002524">
    <property type="entry name" value="Cation_efflux"/>
</dbReference>
<protein>
    <submittedName>
        <fullName evidence="10">Cation diffusion facilitator family transporter</fullName>
    </submittedName>
</protein>
<dbReference type="Gene3D" id="1.20.1510.10">
    <property type="entry name" value="Cation efflux protein transmembrane domain"/>
    <property type="match status" value="1"/>
</dbReference>
<dbReference type="AlphaFoldDB" id="A0A081B6S1"/>
<feature type="transmembrane region" description="Helical" evidence="8">
    <location>
        <begin position="58"/>
        <end position="76"/>
    </location>
</feature>
<comment type="caution">
    <text evidence="10">The sequence shown here is derived from an EMBL/GenBank/DDBJ whole genome shotgun (WGS) entry which is preliminary data.</text>
</comment>
<evidence type="ECO:0000256" key="3">
    <source>
        <dbReference type="ARBA" id="ARBA00022692"/>
    </source>
</evidence>
<evidence type="ECO:0000313" key="11">
    <source>
        <dbReference type="Proteomes" id="UP000028702"/>
    </source>
</evidence>
<dbReference type="GO" id="GO:0006882">
    <property type="term" value="P:intracellular zinc ion homeostasis"/>
    <property type="evidence" value="ECO:0007669"/>
    <property type="project" value="InterPro"/>
</dbReference>
<dbReference type="GO" id="GO:0016020">
    <property type="term" value="C:membrane"/>
    <property type="evidence" value="ECO:0007669"/>
    <property type="project" value="UniProtKB-SubCell"/>
</dbReference>
<keyword evidence="2" id="KW-0813">Transport</keyword>
<accession>A0A081B6S1</accession>
<dbReference type="PANTHER" id="PTHR45755">
    <property type="match status" value="1"/>
</dbReference>